<evidence type="ECO:0000313" key="2">
    <source>
        <dbReference type="Proteomes" id="UP001107558"/>
    </source>
</evidence>
<dbReference type="Proteomes" id="UP001107558">
    <property type="component" value="Chromosome 2"/>
</dbReference>
<gene>
    <name evidence="1" type="ORF">PVAND_007899</name>
</gene>
<accession>A0A9J6C8A2</accession>
<sequence length="116" mass="13272">MDCNALRQIANEKQSEVAKTQFVLVVVRDVFHQSEIESKKVRNEEEIRKQAKHDVQKVITCRNQIAKPNPSKVVTIYMGQTINGLVRCYDHDDHPIKSGYIHRELIGKTADVKEGS</sequence>
<protein>
    <submittedName>
        <fullName evidence="1">Uncharacterized protein</fullName>
    </submittedName>
</protein>
<dbReference type="AlphaFoldDB" id="A0A9J6C8A2"/>
<reference evidence="1" key="1">
    <citation type="submission" date="2021-03" db="EMBL/GenBank/DDBJ databases">
        <title>Chromosome level genome of the anhydrobiotic midge Polypedilum vanderplanki.</title>
        <authorList>
            <person name="Yoshida Y."/>
            <person name="Kikawada T."/>
            <person name="Gusev O."/>
        </authorList>
    </citation>
    <scope>NUCLEOTIDE SEQUENCE</scope>
    <source>
        <strain evidence="1">NIAS01</strain>
        <tissue evidence="1">Whole body or cell culture</tissue>
    </source>
</reference>
<keyword evidence="2" id="KW-1185">Reference proteome</keyword>
<evidence type="ECO:0000313" key="1">
    <source>
        <dbReference type="EMBL" id="KAG5678207.1"/>
    </source>
</evidence>
<organism evidence="1 2">
    <name type="scientific">Polypedilum vanderplanki</name>
    <name type="common">Sleeping chironomid midge</name>
    <dbReference type="NCBI Taxonomy" id="319348"/>
    <lineage>
        <taxon>Eukaryota</taxon>
        <taxon>Metazoa</taxon>
        <taxon>Ecdysozoa</taxon>
        <taxon>Arthropoda</taxon>
        <taxon>Hexapoda</taxon>
        <taxon>Insecta</taxon>
        <taxon>Pterygota</taxon>
        <taxon>Neoptera</taxon>
        <taxon>Endopterygota</taxon>
        <taxon>Diptera</taxon>
        <taxon>Nematocera</taxon>
        <taxon>Chironomoidea</taxon>
        <taxon>Chironomidae</taxon>
        <taxon>Chironominae</taxon>
        <taxon>Polypedilum</taxon>
        <taxon>Polypedilum</taxon>
    </lineage>
</organism>
<comment type="caution">
    <text evidence="1">The sequence shown here is derived from an EMBL/GenBank/DDBJ whole genome shotgun (WGS) entry which is preliminary data.</text>
</comment>
<proteinExistence type="predicted"/>
<name>A0A9J6C8A2_POLVA</name>
<dbReference type="EMBL" id="JADBJN010000002">
    <property type="protein sequence ID" value="KAG5678207.1"/>
    <property type="molecule type" value="Genomic_DNA"/>
</dbReference>